<dbReference type="NCBIfam" id="TIGR03404">
    <property type="entry name" value="bicupin_oxalic"/>
    <property type="match status" value="1"/>
</dbReference>
<dbReference type="SUPFAM" id="SSF51182">
    <property type="entry name" value="RmlC-like cupins"/>
    <property type="match status" value="1"/>
</dbReference>
<keyword evidence="6" id="KW-1185">Reference proteome</keyword>
<dbReference type="InterPro" id="IPR006045">
    <property type="entry name" value="Cupin_1"/>
</dbReference>
<keyword evidence="3" id="KW-0732">Signal</keyword>
<gene>
    <name evidence="5" type="ORF">Q7A36_25890</name>
</gene>
<feature type="region of interest" description="Disordered" evidence="2">
    <location>
        <begin position="51"/>
        <end position="72"/>
    </location>
</feature>
<protein>
    <submittedName>
        <fullName evidence="5">Oxalate decarboxylase family bicupin</fullName>
    </submittedName>
</protein>
<dbReference type="CDD" id="cd20304">
    <property type="entry name" value="cupin_OxDC_N"/>
    <property type="match status" value="1"/>
</dbReference>
<keyword evidence="1" id="KW-0479">Metal-binding</keyword>
<feature type="compositionally biased region" description="Polar residues" evidence="2">
    <location>
        <begin position="51"/>
        <end position="67"/>
    </location>
</feature>
<dbReference type="Pfam" id="PF00190">
    <property type="entry name" value="Cupin_1"/>
    <property type="match status" value="2"/>
</dbReference>
<proteinExistence type="predicted"/>
<evidence type="ECO:0000313" key="6">
    <source>
        <dbReference type="Proteomes" id="UP001243009"/>
    </source>
</evidence>
<evidence type="ECO:0000313" key="5">
    <source>
        <dbReference type="EMBL" id="MDO9711805.1"/>
    </source>
</evidence>
<feature type="domain" description="Cupin type-1" evidence="4">
    <location>
        <begin position="74"/>
        <end position="218"/>
    </location>
</feature>
<dbReference type="InterPro" id="IPR006311">
    <property type="entry name" value="TAT_signal"/>
</dbReference>
<evidence type="ECO:0000256" key="1">
    <source>
        <dbReference type="ARBA" id="ARBA00022723"/>
    </source>
</evidence>
<feature type="chain" id="PRO_5047138960" evidence="3">
    <location>
        <begin position="25"/>
        <end position="407"/>
    </location>
</feature>
<evidence type="ECO:0000259" key="4">
    <source>
        <dbReference type="SMART" id="SM00835"/>
    </source>
</evidence>
<dbReference type="InterPro" id="IPR014710">
    <property type="entry name" value="RmlC-like_jellyroll"/>
</dbReference>
<comment type="caution">
    <text evidence="5">The sequence shown here is derived from an EMBL/GenBank/DDBJ whole genome shotgun (WGS) entry which is preliminary data.</text>
</comment>
<sequence>MDPFSRRGALGAAGGLLAAKTALAQAPAPAGTPNAPAIPSNRRILGPQNEARQAQNPDVLNPPSTDQGPMPNLRFAYADSHRRLETGGWTREITIRELPISASMAGVNMRLDAGGIRELHWHKEAEWAIMLGGSARITAVDEKGRWFVDDVQEGDLWYFPSGIPHSIQGLQPEGCEFLLVFDNGSFSEDSTFMLTDWLKHVPKSVLAKNFRQPESAFGNLPKEHLYIFNGPVPGALQADIPKEVEKVPESFSHRMLQQKPLFEGPGGWVRVTDSSHFPASKSIAAAMVELQPGALRELHWHPNADEWQYYIAGQGRMGVVGAEQHARTFDFRAGDVGYVPYAMGHYIENTGTEPLRFLEMFKSDHYADISLNQWMAVTPHELVQAHLHLPDGALAALAKDKVPVTQG</sequence>
<name>A0ABT9E6K0_9PROT</name>
<organism evidence="5 6">
    <name type="scientific">Paracraurococcus lichenis</name>
    <dbReference type="NCBI Taxonomy" id="3064888"/>
    <lineage>
        <taxon>Bacteria</taxon>
        <taxon>Pseudomonadati</taxon>
        <taxon>Pseudomonadota</taxon>
        <taxon>Alphaproteobacteria</taxon>
        <taxon>Acetobacterales</taxon>
        <taxon>Roseomonadaceae</taxon>
        <taxon>Paracraurococcus</taxon>
    </lineage>
</organism>
<dbReference type="PROSITE" id="PS51318">
    <property type="entry name" value="TAT"/>
    <property type="match status" value="1"/>
</dbReference>
<feature type="signal peptide" evidence="3">
    <location>
        <begin position="1"/>
        <end position="24"/>
    </location>
</feature>
<feature type="domain" description="Cupin type-1" evidence="4">
    <location>
        <begin position="253"/>
        <end position="395"/>
    </location>
</feature>
<dbReference type="SMART" id="SM00835">
    <property type="entry name" value="Cupin_1"/>
    <property type="match status" value="2"/>
</dbReference>
<dbReference type="Gene3D" id="2.60.120.10">
    <property type="entry name" value="Jelly Rolls"/>
    <property type="match status" value="2"/>
</dbReference>
<dbReference type="PANTHER" id="PTHR35848:SF9">
    <property type="entry name" value="SLL1358 PROTEIN"/>
    <property type="match status" value="1"/>
</dbReference>
<evidence type="ECO:0000256" key="3">
    <source>
        <dbReference type="SAM" id="SignalP"/>
    </source>
</evidence>
<reference evidence="5 6" key="1">
    <citation type="submission" date="2023-08" db="EMBL/GenBank/DDBJ databases">
        <title>The draft genome sequence of Paracraurococcus sp. LOR1-02.</title>
        <authorList>
            <person name="Kingkaew E."/>
            <person name="Tanasupawat S."/>
        </authorList>
    </citation>
    <scope>NUCLEOTIDE SEQUENCE [LARGE SCALE GENOMIC DNA]</scope>
    <source>
        <strain evidence="5 6">LOR1-02</strain>
    </source>
</reference>
<dbReference type="InterPro" id="IPR011051">
    <property type="entry name" value="RmlC_Cupin_sf"/>
</dbReference>
<dbReference type="EMBL" id="JAUTWS010000035">
    <property type="protein sequence ID" value="MDO9711805.1"/>
    <property type="molecule type" value="Genomic_DNA"/>
</dbReference>
<accession>A0ABT9E6K0</accession>
<dbReference type="Proteomes" id="UP001243009">
    <property type="component" value="Unassembled WGS sequence"/>
</dbReference>
<dbReference type="CDD" id="cd20305">
    <property type="entry name" value="cupin_OxDC_C"/>
    <property type="match status" value="1"/>
</dbReference>
<evidence type="ECO:0000256" key="2">
    <source>
        <dbReference type="SAM" id="MobiDB-lite"/>
    </source>
</evidence>
<dbReference type="PANTHER" id="PTHR35848">
    <property type="entry name" value="OXALATE-BINDING PROTEIN"/>
    <property type="match status" value="1"/>
</dbReference>
<dbReference type="RefSeq" id="WP_305106661.1">
    <property type="nucleotide sequence ID" value="NZ_JAUTWS010000035.1"/>
</dbReference>
<dbReference type="InterPro" id="IPR017774">
    <property type="entry name" value="Bicupin_oxalate_deCO2ase/Oxase"/>
</dbReference>
<dbReference type="InterPro" id="IPR051610">
    <property type="entry name" value="GPI/OXD"/>
</dbReference>